<evidence type="ECO:0000313" key="12">
    <source>
        <dbReference type="EMBL" id="EJT98288.1"/>
    </source>
</evidence>
<accession>M5FRI0</accession>
<gene>
    <name evidence="12" type="ORF">DACRYDRAFT_24738</name>
</gene>
<evidence type="ECO:0000256" key="4">
    <source>
        <dbReference type="ARBA" id="ARBA00022499"/>
    </source>
</evidence>
<feature type="compositionally biased region" description="Acidic residues" evidence="10">
    <location>
        <begin position="121"/>
        <end position="132"/>
    </location>
</feature>
<evidence type="ECO:0000256" key="1">
    <source>
        <dbReference type="ARBA" id="ARBA00004123"/>
    </source>
</evidence>
<keyword evidence="5" id="KW-0597">Phosphoprotein</keyword>
<comment type="subcellular location">
    <subcellularLocation>
        <location evidence="2">Cytoplasm</location>
    </subcellularLocation>
    <subcellularLocation>
        <location evidence="1">Nucleus</location>
    </subcellularLocation>
</comment>
<dbReference type="OrthoDB" id="2758530at2759"/>
<feature type="compositionally biased region" description="Basic residues" evidence="10">
    <location>
        <begin position="138"/>
        <end position="153"/>
    </location>
</feature>
<feature type="region of interest" description="Disordered" evidence="10">
    <location>
        <begin position="120"/>
        <end position="172"/>
    </location>
</feature>
<evidence type="ECO:0000256" key="8">
    <source>
        <dbReference type="ARBA" id="ARBA00023163"/>
    </source>
</evidence>
<keyword evidence="9" id="KW-0539">Nucleus</keyword>
<reference evidence="12 13" key="1">
    <citation type="journal article" date="2012" name="Science">
        <title>The Paleozoic origin of enzymatic lignin decomposition reconstructed from 31 fungal genomes.</title>
        <authorList>
            <person name="Floudas D."/>
            <person name="Binder M."/>
            <person name="Riley R."/>
            <person name="Barry K."/>
            <person name="Blanchette R.A."/>
            <person name="Henrissat B."/>
            <person name="Martinez A.T."/>
            <person name="Otillar R."/>
            <person name="Spatafora J.W."/>
            <person name="Yadav J.S."/>
            <person name="Aerts A."/>
            <person name="Benoit I."/>
            <person name="Boyd A."/>
            <person name="Carlson A."/>
            <person name="Copeland A."/>
            <person name="Coutinho P.M."/>
            <person name="de Vries R.P."/>
            <person name="Ferreira P."/>
            <person name="Findley K."/>
            <person name="Foster B."/>
            <person name="Gaskell J."/>
            <person name="Glotzer D."/>
            <person name="Gorecki P."/>
            <person name="Heitman J."/>
            <person name="Hesse C."/>
            <person name="Hori C."/>
            <person name="Igarashi K."/>
            <person name="Jurgens J.A."/>
            <person name="Kallen N."/>
            <person name="Kersten P."/>
            <person name="Kohler A."/>
            <person name="Kuees U."/>
            <person name="Kumar T.K.A."/>
            <person name="Kuo A."/>
            <person name="LaButti K."/>
            <person name="Larrondo L.F."/>
            <person name="Lindquist E."/>
            <person name="Ling A."/>
            <person name="Lombard V."/>
            <person name="Lucas S."/>
            <person name="Lundell T."/>
            <person name="Martin R."/>
            <person name="McLaughlin D.J."/>
            <person name="Morgenstern I."/>
            <person name="Morin E."/>
            <person name="Murat C."/>
            <person name="Nagy L.G."/>
            <person name="Nolan M."/>
            <person name="Ohm R.A."/>
            <person name="Patyshakuliyeva A."/>
            <person name="Rokas A."/>
            <person name="Ruiz-Duenas F.J."/>
            <person name="Sabat G."/>
            <person name="Salamov A."/>
            <person name="Samejima M."/>
            <person name="Schmutz J."/>
            <person name="Slot J.C."/>
            <person name="St John F."/>
            <person name="Stenlid J."/>
            <person name="Sun H."/>
            <person name="Sun S."/>
            <person name="Syed K."/>
            <person name="Tsang A."/>
            <person name="Wiebenga A."/>
            <person name="Young D."/>
            <person name="Pisabarro A."/>
            <person name="Eastwood D.C."/>
            <person name="Martin F."/>
            <person name="Cullen D."/>
            <person name="Grigoriev I.V."/>
            <person name="Hibbett D.S."/>
        </authorList>
    </citation>
    <scope>NUCLEOTIDE SEQUENCE [LARGE SCALE GENOMIC DNA]</scope>
    <source>
        <strain evidence="12 13">DJM-731 SS1</strain>
    </source>
</reference>
<dbReference type="PANTHER" id="PTHR31169:SF8">
    <property type="entry name" value="ZINC-FINGER DOMAIN OF MONOAMINE-OXIDASE A REPRESSOR R1 PROTEIN"/>
    <property type="match status" value="1"/>
</dbReference>
<keyword evidence="4" id="KW-1017">Isopeptide bond</keyword>
<keyword evidence="6" id="KW-0832">Ubl conjugation</keyword>
<evidence type="ECO:0000256" key="9">
    <source>
        <dbReference type="ARBA" id="ARBA00023242"/>
    </source>
</evidence>
<dbReference type="GeneID" id="63688889"/>
<evidence type="ECO:0000313" key="13">
    <source>
        <dbReference type="Proteomes" id="UP000030653"/>
    </source>
</evidence>
<organism evidence="12 13">
    <name type="scientific">Dacryopinax primogenitus (strain DJM 731)</name>
    <name type="common">Brown rot fungus</name>
    <dbReference type="NCBI Taxonomy" id="1858805"/>
    <lineage>
        <taxon>Eukaryota</taxon>
        <taxon>Fungi</taxon>
        <taxon>Dikarya</taxon>
        <taxon>Basidiomycota</taxon>
        <taxon>Agaricomycotina</taxon>
        <taxon>Dacrymycetes</taxon>
        <taxon>Dacrymycetales</taxon>
        <taxon>Dacrymycetaceae</taxon>
        <taxon>Dacryopinax</taxon>
    </lineage>
</organism>
<keyword evidence="13" id="KW-1185">Reference proteome</keyword>
<feature type="domain" description="Zinc-finger" evidence="11">
    <location>
        <begin position="176"/>
        <end position="258"/>
    </location>
</feature>
<dbReference type="RefSeq" id="XP_040625186.1">
    <property type="nucleotide sequence ID" value="XM_040773827.1"/>
</dbReference>
<dbReference type="PANTHER" id="PTHR31169">
    <property type="entry name" value="OS05G0300700 PROTEIN"/>
    <property type="match status" value="1"/>
</dbReference>
<proteinExistence type="predicted"/>
<sequence>MPILKRTYFKQRNIQIAERQFQRYIRVRKKNEASTKAGTYYPGVPPVDINKFQAGSLKGGKYVRITSPTPSGEVRGLKRKRDDPRSSSGRHPSQKVYRPSHARMTVSREILDLVWRTSRVDDDDEDSSDSDGDDYRPAKRQRIAVKSHPKKRASTNDASSLPGKRRQSAQRGMQVAARGCHSCRTNRVLQQMHCNSCEIVYCESCVTNRYDQKFQVDGTWTCPVCLDYCSCDKCMDRRGTRTRFKNMFSAQGFSNASTLMKRTGKSLQTWLRQNGFAAEGGPAPANHSPTLRGLPVRSKEKNDAEAQSADEESEDEEETLNDTRLVLSSPESTPELEEEKIHPIPAPMESYMPNDEHTVEPLFLPDTPAAEHSVLPLGIQGSPIDDKCSGRHTSQDSAELITPGAGSSSRVPVLDPSSPLDVKVAVSEPVLVPDYLQDPVDPFWTEYSSFDMDVENIPNFSQMNESPPPASLDDFAIEDYISAEVRDLW</sequence>
<evidence type="ECO:0000259" key="11">
    <source>
        <dbReference type="Pfam" id="PF10497"/>
    </source>
</evidence>
<feature type="compositionally biased region" description="Acidic residues" evidence="10">
    <location>
        <begin position="308"/>
        <end position="320"/>
    </location>
</feature>
<feature type="region of interest" description="Disordered" evidence="10">
    <location>
        <begin position="61"/>
        <end position="103"/>
    </location>
</feature>
<dbReference type="GO" id="GO:0005634">
    <property type="term" value="C:nucleus"/>
    <property type="evidence" value="ECO:0007669"/>
    <property type="project" value="UniProtKB-SubCell"/>
</dbReference>
<dbReference type="InterPro" id="IPR018866">
    <property type="entry name" value="Znf-4CXXC_R1"/>
</dbReference>
<feature type="region of interest" description="Disordered" evidence="10">
    <location>
        <begin position="388"/>
        <end position="412"/>
    </location>
</feature>
<keyword evidence="7" id="KW-0805">Transcription regulation</keyword>
<keyword evidence="8" id="KW-0804">Transcription</keyword>
<evidence type="ECO:0000256" key="7">
    <source>
        <dbReference type="ARBA" id="ARBA00023015"/>
    </source>
</evidence>
<name>M5FRI0_DACPD</name>
<dbReference type="GO" id="GO:0006355">
    <property type="term" value="P:regulation of DNA-templated transcription"/>
    <property type="evidence" value="ECO:0007669"/>
    <property type="project" value="InterPro"/>
</dbReference>
<dbReference type="HOGENOM" id="CLU_557787_0_0_1"/>
<evidence type="ECO:0000256" key="6">
    <source>
        <dbReference type="ARBA" id="ARBA00022843"/>
    </source>
</evidence>
<dbReference type="GO" id="GO:0005737">
    <property type="term" value="C:cytoplasm"/>
    <property type="evidence" value="ECO:0007669"/>
    <property type="project" value="UniProtKB-SubCell"/>
</dbReference>
<protein>
    <recommendedName>
        <fullName evidence="11">Zinc-finger domain-containing protein</fullName>
    </recommendedName>
</protein>
<dbReference type="EMBL" id="JH795874">
    <property type="protein sequence ID" value="EJT98288.1"/>
    <property type="molecule type" value="Genomic_DNA"/>
</dbReference>
<dbReference type="InterPro" id="IPR040221">
    <property type="entry name" value="CDCA7/CDA7L"/>
</dbReference>
<feature type="region of interest" description="Disordered" evidence="10">
    <location>
        <begin position="276"/>
        <end position="341"/>
    </location>
</feature>
<evidence type="ECO:0000256" key="5">
    <source>
        <dbReference type="ARBA" id="ARBA00022553"/>
    </source>
</evidence>
<evidence type="ECO:0000256" key="2">
    <source>
        <dbReference type="ARBA" id="ARBA00004496"/>
    </source>
</evidence>
<dbReference type="Pfam" id="PF10497">
    <property type="entry name" value="zf-4CXXC_R1"/>
    <property type="match status" value="1"/>
</dbReference>
<dbReference type="Proteomes" id="UP000030653">
    <property type="component" value="Unassembled WGS sequence"/>
</dbReference>
<dbReference type="AlphaFoldDB" id="M5FRI0"/>
<evidence type="ECO:0000256" key="3">
    <source>
        <dbReference type="ARBA" id="ARBA00022490"/>
    </source>
</evidence>
<keyword evidence="3" id="KW-0963">Cytoplasm</keyword>
<evidence type="ECO:0000256" key="10">
    <source>
        <dbReference type="SAM" id="MobiDB-lite"/>
    </source>
</evidence>